<feature type="signal peptide" evidence="1">
    <location>
        <begin position="1"/>
        <end position="20"/>
    </location>
</feature>
<gene>
    <name evidence="2" type="ORF">g.27352</name>
</gene>
<protein>
    <submittedName>
        <fullName evidence="2">Uncharacterized protein</fullName>
    </submittedName>
</protein>
<dbReference type="EMBL" id="GEDC01006177">
    <property type="protein sequence ID" value="JAS31121.1"/>
    <property type="molecule type" value="Transcribed_RNA"/>
</dbReference>
<feature type="chain" id="PRO_5008581651" evidence="1">
    <location>
        <begin position="21"/>
        <end position="491"/>
    </location>
</feature>
<accession>A0A1B6DZN5</accession>
<keyword evidence="1" id="KW-0732">Signal</keyword>
<proteinExistence type="predicted"/>
<dbReference type="AlphaFoldDB" id="A0A1B6DZN5"/>
<evidence type="ECO:0000256" key="1">
    <source>
        <dbReference type="SAM" id="SignalP"/>
    </source>
</evidence>
<name>A0A1B6DZN5_9HEMI</name>
<evidence type="ECO:0000313" key="2">
    <source>
        <dbReference type="EMBL" id="JAS31121.1"/>
    </source>
</evidence>
<organism evidence="2">
    <name type="scientific">Clastoptera arizonana</name>
    <name type="common">Arizona spittle bug</name>
    <dbReference type="NCBI Taxonomy" id="38151"/>
    <lineage>
        <taxon>Eukaryota</taxon>
        <taxon>Metazoa</taxon>
        <taxon>Ecdysozoa</taxon>
        <taxon>Arthropoda</taxon>
        <taxon>Hexapoda</taxon>
        <taxon>Insecta</taxon>
        <taxon>Pterygota</taxon>
        <taxon>Neoptera</taxon>
        <taxon>Paraneoptera</taxon>
        <taxon>Hemiptera</taxon>
        <taxon>Auchenorrhyncha</taxon>
        <taxon>Cercopoidea</taxon>
        <taxon>Clastopteridae</taxon>
        <taxon>Clastoptera</taxon>
    </lineage>
</organism>
<reference evidence="2" key="1">
    <citation type="submission" date="2015-12" db="EMBL/GenBank/DDBJ databases">
        <title>De novo transcriptome assembly of four potential Pierce s Disease insect vectors from Arizona vineyards.</title>
        <authorList>
            <person name="Tassone E.E."/>
        </authorList>
    </citation>
    <scope>NUCLEOTIDE SEQUENCE</scope>
</reference>
<sequence>MGKDVVLAVVLLILFNLSFSKSCLKAGEACSTIDECCESYYCVNSTCTYSKCIPEYQLCVPGDKCCGEAECQGDQCLRPCVIGGDCKSNADCCDGADCVDYTGGAPGYCSRLCKNVNEKCDYFKDTCCGNLCKNGKCVPHIMCGQEDQKCNPITKPCCSLLGLYCYNQTCYGQCQYRTFSCKKDEDCCGTLKCENGTCQCSDYGETCHSDRDCCRDKTGDVPRCIHGVCRKPCYNLNSMCKHNSDCCSSYNCEEGLCKEYCKRASLPCKSTADCCDGVCGEKSLCQKKSPCLKLGTKCKKGEQCCLDFCWKGTCQVPCTPIGKICSEDTGDCCDGGYCVNKVCRKKPCTSVRNHCSDDDECCSDYCDEGICKYKCLPEKHSCYSNEACCSGVCKNKTCFTPCLADKQYCLYDHECCDGHCIERSCQYRCSQYKEPCMSAKDCCYTDLCVNGVCGQDCFSEKYFCNNGTDCCSGNCQKGSCGNGQQRKDCNE</sequence>